<dbReference type="GeneID" id="81623282"/>
<dbReference type="PANTHER" id="PTHR12176:SF84">
    <property type="entry name" value="METHYLTRANSFERASE DOMAIN-CONTAINING PROTEIN"/>
    <property type="match status" value="1"/>
</dbReference>
<dbReference type="InterPro" id="IPR029063">
    <property type="entry name" value="SAM-dependent_MTases_sf"/>
</dbReference>
<name>A0A9W9XC16_9EURO</name>
<reference evidence="4" key="2">
    <citation type="journal article" date="2023" name="IMA Fungus">
        <title>Comparative genomic study of the Penicillium genus elucidates a diverse pangenome and 15 lateral gene transfer events.</title>
        <authorList>
            <person name="Petersen C."/>
            <person name="Sorensen T."/>
            <person name="Nielsen M.R."/>
            <person name="Sondergaard T.E."/>
            <person name="Sorensen J.L."/>
            <person name="Fitzpatrick D.A."/>
            <person name="Frisvad J.C."/>
            <person name="Nielsen K.L."/>
        </authorList>
    </citation>
    <scope>NUCLEOTIDE SEQUENCE</scope>
    <source>
        <strain evidence="4">IBT 30728</strain>
    </source>
</reference>
<evidence type="ECO:0008006" key="6">
    <source>
        <dbReference type="Google" id="ProtNLM"/>
    </source>
</evidence>
<organism evidence="4 5">
    <name type="scientific">Penicillium diatomitis</name>
    <dbReference type="NCBI Taxonomy" id="2819901"/>
    <lineage>
        <taxon>Eukaryota</taxon>
        <taxon>Fungi</taxon>
        <taxon>Dikarya</taxon>
        <taxon>Ascomycota</taxon>
        <taxon>Pezizomycotina</taxon>
        <taxon>Eurotiomycetes</taxon>
        <taxon>Eurotiomycetidae</taxon>
        <taxon>Eurotiales</taxon>
        <taxon>Aspergillaceae</taxon>
        <taxon>Penicillium</taxon>
    </lineage>
</organism>
<sequence length="260" mass="29298">MSSHRTHTKIPGAPDYDSPQFWDARFASGQDVGEWLNPGEPLIDAFVKDLDGRFAETVTPRSLHLGPGVSTLGYKIQDVYQQRGWKSWNIVNVDFSAEAVRRGLESESQKPRDQAMAWHQADLLSWNDVSKLCPLGPFDLIMDKSTSDAIATSADRRLRLDTNDADDSSLSPVVREVICQIGEIDISPVDLLALHLVSLTRKGTSWMVLSYSSLRFEKRSLLNQFWSLRSRIPIKAPSGNTCSSAYTPDVYHWLYILDRK</sequence>
<dbReference type="PANTHER" id="PTHR12176">
    <property type="entry name" value="SAM-DEPENDENT METHYLTRANSFERASE SUPERFAMILY PROTEIN"/>
    <property type="match status" value="1"/>
</dbReference>
<keyword evidence="2" id="KW-0489">Methyltransferase</keyword>
<dbReference type="SUPFAM" id="SSF53335">
    <property type="entry name" value="S-adenosyl-L-methionine-dependent methyltransferases"/>
    <property type="match status" value="1"/>
</dbReference>
<dbReference type="Gene3D" id="3.40.50.150">
    <property type="entry name" value="Vaccinia Virus protein VP39"/>
    <property type="match status" value="1"/>
</dbReference>
<dbReference type="GO" id="GO:0032259">
    <property type="term" value="P:methylation"/>
    <property type="evidence" value="ECO:0007669"/>
    <property type="project" value="UniProtKB-KW"/>
</dbReference>
<dbReference type="AlphaFoldDB" id="A0A9W9XC16"/>
<reference evidence="4" key="1">
    <citation type="submission" date="2022-12" db="EMBL/GenBank/DDBJ databases">
        <authorList>
            <person name="Petersen C."/>
        </authorList>
    </citation>
    <scope>NUCLEOTIDE SEQUENCE</scope>
    <source>
        <strain evidence="4">IBT 30728</strain>
    </source>
</reference>
<dbReference type="EMBL" id="JAPWDQ010000004">
    <property type="protein sequence ID" value="KAJ5488541.1"/>
    <property type="molecule type" value="Genomic_DNA"/>
</dbReference>
<keyword evidence="3" id="KW-0808">Transferase</keyword>
<evidence type="ECO:0000313" key="5">
    <source>
        <dbReference type="Proteomes" id="UP001148312"/>
    </source>
</evidence>
<protein>
    <recommendedName>
        <fullName evidence="6">Methyltransferase domain-containing protein</fullName>
    </recommendedName>
</protein>
<evidence type="ECO:0000256" key="1">
    <source>
        <dbReference type="ARBA" id="ARBA00008361"/>
    </source>
</evidence>
<dbReference type="GO" id="GO:0008168">
    <property type="term" value="F:methyltransferase activity"/>
    <property type="evidence" value="ECO:0007669"/>
    <property type="project" value="UniProtKB-KW"/>
</dbReference>
<evidence type="ECO:0000256" key="3">
    <source>
        <dbReference type="ARBA" id="ARBA00022679"/>
    </source>
</evidence>
<evidence type="ECO:0000256" key="2">
    <source>
        <dbReference type="ARBA" id="ARBA00022603"/>
    </source>
</evidence>
<dbReference type="RefSeq" id="XP_056790574.1">
    <property type="nucleotide sequence ID" value="XM_056933033.1"/>
</dbReference>
<keyword evidence="5" id="KW-1185">Reference proteome</keyword>
<comment type="similarity">
    <text evidence="1">Belongs to the methyltransferase superfamily.</text>
</comment>
<evidence type="ECO:0000313" key="4">
    <source>
        <dbReference type="EMBL" id="KAJ5488541.1"/>
    </source>
</evidence>
<accession>A0A9W9XC16</accession>
<dbReference type="Proteomes" id="UP001148312">
    <property type="component" value="Unassembled WGS sequence"/>
</dbReference>
<comment type="caution">
    <text evidence="4">The sequence shown here is derived from an EMBL/GenBank/DDBJ whole genome shotgun (WGS) entry which is preliminary data.</text>
</comment>
<proteinExistence type="inferred from homology"/>
<gene>
    <name evidence="4" type="ORF">N7539_003431</name>
</gene>
<dbReference type="InterPro" id="IPR051419">
    <property type="entry name" value="Lys/N-term_MeTrsfase_sf"/>
</dbReference>